<evidence type="ECO:0000313" key="11">
    <source>
        <dbReference type="EMBL" id="SPT53458.1"/>
    </source>
</evidence>
<evidence type="ECO:0000256" key="5">
    <source>
        <dbReference type="ARBA" id="ARBA00022842"/>
    </source>
</evidence>
<comment type="similarity">
    <text evidence="2 7">Belongs to the phosphohexose mutase family.</text>
</comment>
<dbReference type="InterPro" id="IPR036900">
    <property type="entry name" value="A-D-PHexomutase_C_sf"/>
</dbReference>
<dbReference type="PROSITE" id="PS00710">
    <property type="entry name" value="PGM_PMM"/>
    <property type="match status" value="1"/>
</dbReference>
<dbReference type="EC" id="5.4.2.8" evidence="11"/>
<dbReference type="Gene3D" id="3.40.120.10">
    <property type="entry name" value="Alpha-D-Glucose-1,6-Bisphosphate, subunit A, domain 3"/>
    <property type="match status" value="3"/>
</dbReference>
<dbReference type="InterPro" id="IPR005846">
    <property type="entry name" value="A-D-PHexomutase_a/b/a-III"/>
</dbReference>
<dbReference type="PANTHER" id="PTHR45745">
    <property type="entry name" value="PHOSPHOMANNOMUTASE 45A"/>
    <property type="match status" value="1"/>
</dbReference>
<evidence type="ECO:0000259" key="8">
    <source>
        <dbReference type="Pfam" id="PF02878"/>
    </source>
</evidence>
<feature type="domain" description="Alpha-D-phosphohexomutase alpha/beta/alpha" evidence="10">
    <location>
        <begin position="361"/>
        <end position="471"/>
    </location>
</feature>
<dbReference type="InterPro" id="IPR016055">
    <property type="entry name" value="A-D-PHexomutase_a/b/a-I/II/III"/>
</dbReference>
<evidence type="ECO:0000256" key="4">
    <source>
        <dbReference type="ARBA" id="ARBA00022723"/>
    </source>
</evidence>
<comment type="caution">
    <text evidence="11">The sequence shown here is derived from an EMBL/GenBank/DDBJ whole genome shotgun (WGS) entry which is preliminary data.</text>
</comment>
<evidence type="ECO:0000256" key="3">
    <source>
        <dbReference type="ARBA" id="ARBA00022553"/>
    </source>
</evidence>
<dbReference type="InterPro" id="IPR016066">
    <property type="entry name" value="A-D-PHexomutase_CS"/>
</dbReference>
<gene>
    <name evidence="11" type="ORF">NCTC11535_01122</name>
</gene>
<dbReference type="GO" id="GO:0004615">
    <property type="term" value="F:phosphomannomutase activity"/>
    <property type="evidence" value="ECO:0007669"/>
    <property type="project" value="UniProtKB-EC"/>
</dbReference>
<feature type="domain" description="Alpha-D-phosphohexomutase alpha/beta/alpha" evidence="9">
    <location>
        <begin position="247"/>
        <end position="346"/>
    </location>
</feature>
<dbReference type="SUPFAM" id="SSF55957">
    <property type="entry name" value="Phosphoglucomutase, C-terminal domain"/>
    <property type="match status" value="1"/>
</dbReference>
<dbReference type="Gene3D" id="3.30.310.50">
    <property type="entry name" value="Alpha-D-phosphohexomutase, C-terminal domain"/>
    <property type="match status" value="1"/>
</dbReference>
<dbReference type="Pfam" id="PF02880">
    <property type="entry name" value="PGM_PMM_III"/>
    <property type="match status" value="1"/>
</dbReference>
<sequence>MAVTTREGRHAAGFSGIQHGTVSNMTSTIPAVLDTGAVRAWIDQDPDEATRAELRGLLERHESGDMEATATLTDAFRCNLSFGTAGLRARLGAGPNRMNRAVVIRAAAGLCAYLREMVGEGFIVVIGYDARHGSHQFALDTASVVQGAGGRAILFNEHCPTPVLAFAMRRLKADAGVMVTASHNPAQDNGYKVYLGGRAITGAGQGALIVPPYDEEITRRIDAVGPLSELRMRESGWTLLGPELVEEYIARVVQCARAQASAPLRIVLTPMHGVGGQICRDALGRVGFADVHLVPEQALPDPDFPTLTFPNPEEPGALDLAIAMAREVQADLVIATDPDADRCAVAVPDASLASGWRQLTGDDLGALLGELAAELAAFTGQGVLATSVVSSRLLQRIAHAHGLGHRRTLTGFKWISRVPDLVFGYEEANGYCVDPDAVHDKDGISAAIRVALLASCLKQQGRSLLDLLDRLARDHGLHATSQLGLRMEDPISLTQTMERLRAGGAPARLGDSPVVQSLDLLDGLSDGIGGNLPPTDGLMWTTATEDRVVIRPSGTEAMLKCYCEVVLPVGERPVAEVRQEAASRLEAIREDLRGLLGVSS</sequence>
<evidence type="ECO:0000256" key="2">
    <source>
        <dbReference type="ARBA" id="ARBA00010231"/>
    </source>
</evidence>
<keyword evidence="3" id="KW-0597">Phosphoprotein</keyword>
<dbReference type="CDD" id="cd05799">
    <property type="entry name" value="PGM2"/>
    <property type="match status" value="1"/>
</dbReference>
<reference evidence="11 12" key="1">
    <citation type="submission" date="2018-06" db="EMBL/GenBank/DDBJ databases">
        <authorList>
            <consortium name="Pathogen Informatics"/>
            <person name="Doyle S."/>
        </authorList>
    </citation>
    <scope>NUCLEOTIDE SEQUENCE [LARGE SCALE GENOMIC DNA]</scope>
    <source>
        <strain evidence="11 12">NCTC11535</strain>
    </source>
</reference>
<dbReference type="Pfam" id="PF02879">
    <property type="entry name" value="PGM_PMM_II"/>
    <property type="match status" value="1"/>
</dbReference>
<name>A0ABY1VQY5_9ACTO</name>
<accession>A0ABY1VQY5</accession>
<dbReference type="Pfam" id="PF02878">
    <property type="entry name" value="PGM_PMM_I"/>
    <property type="match status" value="1"/>
</dbReference>
<proteinExistence type="inferred from homology"/>
<dbReference type="SUPFAM" id="SSF53738">
    <property type="entry name" value="Phosphoglucomutase, first 3 domains"/>
    <property type="match status" value="3"/>
</dbReference>
<dbReference type="EMBL" id="UAPQ01000006">
    <property type="protein sequence ID" value="SPT53458.1"/>
    <property type="molecule type" value="Genomic_DNA"/>
</dbReference>
<dbReference type="PANTHER" id="PTHR45745:SF1">
    <property type="entry name" value="PHOSPHOGLUCOMUTASE 2B-RELATED"/>
    <property type="match status" value="1"/>
</dbReference>
<keyword evidence="12" id="KW-1185">Reference proteome</keyword>
<evidence type="ECO:0000256" key="1">
    <source>
        <dbReference type="ARBA" id="ARBA00001946"/>
    </source>
</evidence>
<evidence type="ECO:0000313" key="12">
    <source>
        <dbReference type="Proteomes" id="UP000250006"/>
    </source>
</evidence>
<organism evidence="11 12">
    <name type="scientific">Actinomyces bovis</name>
    <dbReference type="NCBI Taxonomy" id="1658"/>
    <lineage>
        <taxon>Bacteria</taxon>
        <taxon>Bacillati</taxon>
        <taxon>Actinomycetota</taxon>
        <taxon>Actinomycetes</taxon>
        <taxon>Actinomycetales</taxon>
        <taxon>Actinomycetaceae</taxon>
        <taxon>Actinomyces</taxon>
    </lineage>
</organism>
<keyword evidence="6 11" id="KW-0413">Isomerase</keyword>
<dbReference type="PRINTS" id="PR00509">
    <property type="entry name" value="PGMPMM"/>
</dbReference>
<evidence type="ECO:0000259" key="9">
    <source>
        <dbReference type="Pfam" id="PF02879"/>
    </source>
</evidence>
<dbReference type="InterPro" id="IPR005841">
    <property type="entry name" value="Alpha-D-phosphohexomutase_SF"/>
</dbReference>
<evidence type="ECO:0000259" key="10">
    <source>
        <dbReference type="Pfam" id="PF02880"/>
    </source>
</evidence>
<evidence type="ECO:0000256" key="6">
    <source>
        <dbReference type="ARBA" id="ARBA00023235"/>
    </source>
</evidence>
<evidence type="ECO:0000256" key="7">
    <source>
        <dbReference type="RuleBase" id="RU004326"/>
    </source>
</evidence>
<protein>
    <submittedName>
        <fullName evidence="11">Probable phosphomannomutase</fullName>
        <ecNumber evidence="11">5.4.2.8</ecNumber>
    </submittedName>
</protein>
<feature type="domain" description="Alpha-D-phosphohexomutase alpha/beta/alpha" evidence="8">
    <location>
        <begin position="81"/>
        <end position="197"/>
    </location>
</feature>
<keyword evidence="5 7" id="KW-0460">Magnesium</keyword>
<comment type="cofactor">
    <cofactor evidence="1">
        <name>Mg(2+)</name>
        <dbReference type="ChEBI" id="CHEBI:18420"/>
    </cofactor>
</comment>
<keyword evidence="4 7" id="KW-0479">Metal-binding</keyword>
<dbReference type="InterPro" id="IPR005844">
    <property type="entry name" value="A-D-PHexomutase_a/b/a-I"/>
</dbReference>
<dbReference type="Proteomes" id="UP000250006">
    <property type="component" value="Unassembled WGS sequence"/>
</dbReference>
<dbReference type="InterPro" id="IPR005845">
    <property type="entry name" value="A-D-PHexomutase_a/b/a-II"/>
</dbReference>